<dbReference type="AlphaFoldDB" id="A0A075MUQ2"/>
<sequence>MHEGFAEPLVIRIVDSEGNLLNGARVTAAPKTGPLMPSSGFSPAVTFSNLKNATTYVVSVPTTFVGSNFISISNSHTSSSNDDDGNSSSGDSSSGIYHFDHWQGIDGYYHYSRNTYNIEVTVYSSPTFFANYEITLIAVYNKE</sequence>
<protein>
    <submittedName>
        <fullName evidence="1">Uncharacterized protein</fullName>
    </submittedName>
</protein>
<evidence type="ECO:0000313" key="1">
    <source>
        <dbReference type="EMBL" id="AIF84868.1"/>
    </source>
</evidence>
<gene>
    <name evidence="1" type="ORF">NTE_02828</name>
</gene>
<dbReference type="STRING" id="1459636.NTE_02828"/>
<dbReference type="KEGG" id="nev:NTE_02828"/>
<dbReference type="HOGENOM" id="CLU_1801613_0_0_2"/>
<dbReference type="Proteomes" id="UP000028194">
    <property type="component" value="Chromosome"/>
</dbReference>
<proteinExistence type="predicted"/>
<organism evidence="1 2">
    <name type="scientific">Candidatus Nitrososphaera evergladensis SR1</name>
    <dbReference type="NCBI Taxonomy" id="1459636"/>
    <lineage>
        <taxon>Archaea</taxon>
        <taxon>Nitrososphaerota</taxon>
        <taxon>Nitrososphaeria</taxon>
        <taxon>Nitrososphaerales</taxon>
        <taxon>Nitrososphaeraceae</taxon>
        <taxon>Nitrososphaera</taxon>
    </lineage>
</organism>
<evidence type="ECO:0000313" key="2">
    <source>
        <dbReference type="Proteomes" id="UP000028194"/>
    </source>
</evidence>
<dbReference type="EMBL" id="CP007174">
    <property type="protein sequence ID" value="AIF84868.1"/>
    <property type="molecule type" value="Genomic_DNA"/>
</dbReference>
<reference evidence="1 2" key="1">
    <citation type="journal article" date="2014" name="PLoS ONE">
        <title>Genome Sequence of Candidatus Nitrososphaera evergladensis from Group I.1b Enriched from Everglades Soil Reveals Novel Genomic Features of the Ammonia-Oxidizing Archaea.</title>
        <authorList>
            <person name="Zhalnina K.V."/>
            <person name="Dias R."/>
            <person name="Leonard M.T."/>
            <person name="Dorr de Quadros P."/>
            <person name="Camargo F.A."/>
            <person name="Drew J.C."/>
            <person name="Farmerie W.G."/>
            <person name="Daroub S.H."/>
            <person name="Triplett E.W."/>
        </authorList>
    </citation>
    <scope>NUCLEOTIDE SEQUENCE [LARGE SCALE GENOMIC DNA]</scope>
    <source>
        <strain evidence="1 2">SR1</strain>
    </source>
</reference>
<accession>A0A075MUQ2</accession>
<keyword evidence="2" id="KW-1185">Reference proteome</keyword>
<name>A0A075MUQ2_9ARCH</name>